<keyword evidence="5" id="KW-0472">Membrane</keyword>
<feature type="repeat" description="TPR" evidence="4">
    <location>
        <begin position="239"/>
        <end position="272"/>
    </location>
</feature>
<accession>A0ABW5K440</accession>
<dbReference type="Proteomes" id="UP001597467">
    <property type="component" value="Unassembled WGS sequence"/>
</dbReference>
<dbReference type="Gene3D" id="3.30.565.10">
    <property type="entry name" value="Histidine kinase-like ATPase, C-terminal domain"/>
    <property type="match status" value="1"/>
</dbReference>
<dbReference type="PROSITE" id="PS50005">
    <property type="entry name" value="TPR"/>
    <property type="match status" value="1"/>
</dbReference>
<protein>
    <recommendedName>
        <fullName evidence="2">histidine kinase</fullName>
        <ecNumber evidence="2">2.7.13.3</ecNumber>
    </recommendedName>
</protein>
<dbReference type="SMART" id="SM00388">
    <property type="entry name" value="HisKA"/>
    <property type="match status" value="1"/>
</dbReference>
<keyword evidence="5" id="KW-0812">Transmembrane</keyword>
<gene>
    <name evidence="7" type="ORF">ACFSSB_14860</name>
</gene>
<keyword evidence="5" id="KW-1133">Transmembrane helix</keyword>
<organism evidence="7 8">
    <name type="scientific">Lacinutrix gracilariae</name>
    <dbReference type="NCBI Taxonomy" id="1747198"/>
    <lineage>
        <taxon>Bacteria</taxon>
        <taxon>Pseudomonadati</taxon>
        <taxon>Bacteroidota</taxon>
        <taxon>Flavobacteriia</taxon>
        <taxon>Flavobacteriales</taxon>
        <taxon>Flavobacteriaceae</taxon>
        <taxon>Lacinutrix</taxon>
    </lineage>
</organism>
<dbReference type="InterPro" id="IPR036097">
    <property type="entry name" value="HisK_dim/P_sf"/>
</dbReference>
<dbReference type="SMART" id="SM00387">
    <property type="entry name" value="HATPase_c"/>
    <property type="match status" value="1"/>
</dbReference>
<evidence type="ECO:0000313" key="7">
    <source>
        <dbReference type="EMBL" id="MFD2543611.1"/>
    </source>
</evidence>
<proteinExistence type="predicted"/>
<keyword evidence="3" id="KW-0597">Phosphoprotein</keyword>
<dbReference type="SUPFAM" id="SSF55874">
    <property type="entry name" value="ATPase domain of HSP90 chaperone/DNA topoisomerase II/histidine kinase"/>
    <property type="match status" value="1"/>
</dbReference>
<dbReference type="SUPFAM" id="SSF47384">
    <property type="entry name" value="Homodimeric domain of signal transducing histidine kinase"/>
    <property type="match status" value="1"/>
</dbReference>
<dbReference type="InterPro" id="IPR003661">
    <property type="entry name" value="HisK_dim/P_dom"/>
</dbReference>
<dbReference type="CDD" id="cd00082">
    <property type="entry name" value="HisKA"/>
    <property type="match status" value="1"/>
</dbReference>
<keyword evidence="7" id="KW-0547">Nucleotide-binding</keyword>
<evidence type="ECO:0000259" key="6">
    <source>
        <dbReference type="PROSITE" id="PS50109"/>
    </source>
</evidence>
<comment type="caution">
    <text evidence="7">The sequence shown here is derived from an EMBL/GenBank/DDBJ whole genome shotgun (WGS) entry which is preliminary data.</text>
</comment>
<feature type="transmembrane region" description="Helical" evidence="5">
    <location>
        <begin position="408"/>
        <end position="429"/>
    </location>
</feature>
<evidence type="ECO:0000256" key="5">
    <source>
        <dbReference type="SAM" id="Phobius"/>
    </source>
</evidence>
<dbReference type="InterPro" id="IPR011990">
    <property type="entry name" value="TPR-like_helical_dom_sf"/>
</dbReference>
<sequence>MRKLITLIFSLTLFFGFSQTEDLDSLTIQLAFQKPDTTKVNTSIQIIKLLYHNKDFNKALQFIRESEKLSNTLSYSAGIAEITYYKALIFAKKEDYINAIDNYTKSKELYIELGDTLGVAKINNCIGLIEIARGNYDKGLQFSLSAIEELEKRNLNNELCDAFKNLAEAYHNMEAYDQAITFYKKTLLCSENLDRQEAIIETNKNLGDLFYNKEDYQKAIYYFNNVLTSIDTTDSILRGDVLTKIGSAYLALNNLNQAKEYVTKGLRLSRRLDYDKGILQGLNSAGELYLKEKKTIVAERLLYEATTIARKLKDNKELIKNYGLRAQLDSLESNYKLAYIWQKRYYELKSKVEKQQEEAASKKLTQTPIATITPVDLEVNLQEEKKALISQHEEEKKANQVEIERLKFVFYALLAAFAMVTTFLILIYLRRKNRIKYTKELEAKNKQINLQNEAILDQSRNLEDINTVKDKLFSIVSHDLKDSITSIKGFIDLLKEGSLSQEEFNQLIPELSDNANNASLLLFNLLNWSKSQMQSLESKPSLFDVQEVFEDKIKLIERKTEKKGIKVEDNSLRDFVYADRSMVEIIIQNLLTNAVKFCKYGDTISIENHISNGKCLISIGDTGVGISKENQDQLFKSNSFTTIGTKNEKGTGLGLTICKELVELNHGRIWVESTENIGSTFYVELPKTNPSGGF</sequence>
<feature type="domain" description="Histidine kinase" evidence="6">
    <location>
        <begin position="475"/>
        <end position="689"/>
    </location>
</feature>
<dbReference type="Pfam" id="PF02518">
    <property type="entry name" value="HATPase_c"/>
    <property type="match status" value="1"/>
</dbReference>
<dbReference type="InterPro" id="IPR019734">
    <property type="entry name" value="TPR_rpt"/>
</dbReference>
<dbReference type="Pfam" id="PF13424">
    <property type="entry name" value="TPR_12"/>
    <property type="match status" value="1"/>
</dbReference>
<dbReference type="InterPro" id="IPR036890">
    <property type="entry name" value="HATPase_C_sf"/>
</dbReference>
<dbReference type="InterPro" id="IPR003594">
    <property type="entry name" value="HATPase_dom"/>
</dbReference>
<dbReference type="Gene3D" id="1.25.40.10">
    <property type="entry name" value="Tetratricopeptide repeat domain"/>
    <property type="match status" value="3"/>
</dbReference>
<dbReference type="RefSeq" id="WP_379905635.1">
    <property type="nucleotide sequence ID" value="NZ_JBHULM010000011.1"/>
</dbReference>
<dbReference type="Gene3D" id="1.10.287.130">
    <property type="match status" value="1"/>
</dbReference>
<dbReference type="PRINTS" id="PR00344">
    <property type="entry name" value="BCTRLSENSOR"/>
</dbReference>
<keyword evidence="7" id="KW-0067">ATP-binding</keyword>
<dbReference type="InterPro" id="IPR004358">
    <property type="entry name" value="Sig_transdc_His_kin-like_C"/>
</dbReference>
<evidence type="ECO:0000256" key="1">
    <source>
        <dbReference type="ARBA" id="ARBA00000085"/>
    </source>
</evidence>
<dbReference type="PROSITE" id="PS50109">
    <property type="entry name" value="HIS_KIN"/>
    <property type="match status" value="1"/>
</dbReference>
<evidence type="ECO:0000313" key="8">
    <source>
        <dbReference type="Proteomes" id="UP001597467"/>
    </source>
</evidence>
<evidence type="ECO:0000256" key="4">
    <source>
        <dbReference type="PROSITE-ProRule" id="PRU00339"/>
    </source>
</evidence>
<name>A0ABW5K440_9FLAO</name>
<keyword evidence="8" id="KW-1185">Reference proteome</keyword>
<dbReference type="EMBL" id="JBHULM010000011">
    <property type="protein sequence ID" value="MFD2543611.1"/>
    <property type="molecule type" value="Genomic_DNA"/>
</dbReference>
<dbReference type="SMART" id="SM00028">
    <property type="entry name" value="TPR"/>
    <property type="match status" value="6"/>
</dbReference>
<dbReference type="Pfam" id="PF00512">
    <property type="entry name" value="HisKA"/>
    <property type="match status" value="1"/>
</dbReference>
<dbReference type="GO" id="GO:0005524">
    <property type="term" value="F:ATP binding"/>
    <property type="evidence" value="ECO:0007669"/>
    <property type="project" value="UniProtKB-KW"/>
</dbReference>
<dbReference type="EC" id="2.7.13.3" evidence="2"/>
<reference evidence="8" key="1">
    <citation type="journal article" date="2019" name="Int. J. Syst. Evol. Microbiol.">
        <title>The Global Catalogue of Microorganisms (GCM) 10K type strain sequencing project: providing services to taxonomists for standard genome sequencing and annotation.</title>
        <authorList>
            <consortium name="The Broad Institute Genomics Platform"/>
            <consortium name="The Broad Institute Genome Sequencing Center for Infectious Disease"/>
            <person name="Wu L."/>
            <person name="Ma J."/>
        </authorList>
    </citation>
    <scope>NUCLEOTIDE SEQUENCE [LARGE SCALE GENOMIC DNA]</scope>
    <source>
        <strain evidence="8">KCTC 42808</strain>
    </source>
</reference>
<dbReference type="InterPro" id="IPR005467">
    <property type="entry name" value="His_kinase_dom"/>
</dbReference>
<evidence type="ECO:0000256" key="3">
    <source>
        <dbReference type="ARBA" id="ARBA00022553"/>
    </source>
</evidence>
<dbReference type="PANTHER" id="PTHR43547:SF2">
    <property type="entry name" value="HYBRID SIGNAL TRANSDUCTION HISTIDINE KINASE C"/>
    <property type="match status" value="1"/>
</dbReference>
<comment type="catalytic activity">
    <reaction evidence="1">
        <text>ATP + protein L-histidine = ADP + protein N-phospho-L-histidine.</text>
        <dbReference type="EC" id="2.7.13.3"/>
    </reaction>
</comment>
<keyword evidence="4" id="KW-0802">TPR repeat</keyword>
<evidence type="ECO:0000256" key="2">
    <source>
        <dbReference type="ARBA" id="ARBA00012438"/>
    </source>
</evidence>
<dbReference type="SUPFAM" id="SSF48452">
    <property type="entry name" value="TPR-like"/>
    <property type="match status" value="2"/>
</dbReference>
<dbReference type="PANTHER" id="PTHR43547">
    <property type="entry name" value="TWO-COMPONENT HISTIDINE KINASE"/>
    <property type="match status" value="1"/>
</dbReference>
<dbReference type="Pfam" id="PF13181">
    <property type="entry name" value="TPR_8"/>
    <property type="match status" value="1"/>
</dbReference>